<dbReference type="EMBL" id="BAABGP010000026">
    <property type="protein sequence ID" value="GAA4491672.1"/>
    <property type="molecule type" value="Genomic_DNA"/>
</dbReference>
<keyword evidence="1" id="KW-0175">Coiled coil</keyword>
<name>A0ABP8PUQ8_9MICO</name>
<reference evidence="4" key="1">
    <citation type="journal article" date="2019" name="Int. J. Syst. Evol. Microbiol.">
        <title>The Global Catalogue of Microorganisms (GCM) 10K type strain sequencing project: providing services to taxonomists for standard genome sequencing and annotation.</title>
        <authorList>
            <consortium name="The Broad Institute Genomics Platform"/>
            <consortium name="The Broad Institute Genome Sequencing Center for Infectious Disease"/>
            <person name="Wu L."/>
            <person name="Ma J."/>
        </authorList>
    </citation>
    <scope>NUCLEOTIDE SEQUENCE [LARGE SCALE GENOMIC DNA]</scope>
    <source>
        <strain evidence="4">JCM 17839</strain>
    </source>
</reference>
<protein>
    <recommendedName>
        <fullName evidence="2">Tc toxin complex TcA C-terminal TcB-binding domain-containing protein</fullName>
    </recommendedName>
</protein>
<evidence type="ECO:0000259" key="2">
    <source>
        <dbReference type="Pfam" id="PF18276"/>
    </source>
</evidence>
<feature type="coiled-coil region" evidence="1">
    <location>
        <begin position="633"/>
        <end position="660"/>
    </location>
</feature>
<dbReference type="Pfam" id="PF18276">
    <property type="entry name" value="TcA_TcB_BD"/>
    <property type="match status" value="1"/>
</dbReference>
<proteinExistence type="predicted"/>
<dbReference type="InterPro" id="IPR040840">
    <property type="entry name" value="TcA_TcB_BD"/>
</dbReference>
<dbReference type="RefSeq" id="WP_345188860.1">
    <property type="nucleotide sequence ID" value="NZ_BAABGP010000026.1"/>
</dbReference>
<organism evidence="3 4">
    <name type="scientific">Microbacterium panaciterrae</name>
    <dbReference type="NCBI Taxonomy" id="985759"/>
    <lineage>
        <taxon>Bacteria</taxon>
        <taxon>Bacillati</taxon>
        <taxon>Actinomycetota</taxon>
        <taxon>Actinomycetes</taxon>
        <taxon>Micrococcales</taxon>
        <taxon>Microbacteriaceae</taxon>
        <taxon>Microbacterium</taxon>
    </lineage>
</organism>
<evidence type="ECO:0000313" key="4">
    <source>
        <dbReference type="Proteomes" id="UP001500731"/>
    </source>
</evidence>
<gene>
    <name evidence="3" type="ORF">GCM10023171_35930</name>
</gene>
<evidence type="ECO:0000313" key="3">
    <source>
        <dbReference type="EMBL" id="GAA4491672.1"/>
    </source>
</evidence>
<sequence length="1088" mass="115265">MSTSYALDLAYTFRRSHAVLTAAIAGGTGDQDVATLAAIENLLVSAADDYRARRYTSSIDEYTQARQLIWGQLFPLTQYKNSIVDALDLSKPLFSYAAEWLNVLPVEQGLDGVRPRETVVVDAPVYGLLSAATGAAQTAAVADYRLSQTLAAGGSAKSSAFFLQRASAEAPDLIAQIKSVETPAAPAPGAPAPAGPAPIPGRGISPVADALNTGIRIAPALNLAEGLSAAGPLLSARSFATGLLDAGLRMPADPVAVAIPPALTVAQRTYAFPVGDVAQSIVWSEGSAPDPAKLIDGLYASRVGLAVLPDVLIAPEKAADVAAGLAHSWYYETTLGLAECYHAIGQWATAESWYLKAASYAYLNAAVEAPYVWARLATLYLDWGDSLFRADDPASALPVYENVLTVDGTAPAGQLYTLAPLTPAADQARQAISQLSNPSAITASPAITAVLFDIQSRLAKIAGGLDFWGHWAQQVPIWTFDYLQSVAVNFCQLAIGAERDSMSFWEKADSGTLTRTQLTQNVSQSAAERQAAQRAVDAANAEVGAYQAAKSVASLRAQDARANAAEYTSKSWDWTMHQALSQQLSGGEDGDAGQLNALADRMMQGGYSIDGDRGTLAAAEGLTSARQQRDYEIDTMNRQAGELDAAAAQADKEVAAAQARALATQAQANAAAVRVANAQQLLAAFDDQRFTPDVWNALGDRMNQISGRYLTMALDVAKRMQRAYDFENDVVMTVIRPDYSADEVHGLLASDSLMADIQSFTYDLVTSTAPKPQPIAQTISLAERYPFLFETQLRRTGRIQFQTGLDDFDLRYPGTYAGRIEAVEVAVDGIVPSRGLSGTLTNAGISQYRVPASAGSGVKHRVQTGETLVLSDFDVRRDALVDHPDARRMRVFEGAGVASSWTLEFPKDANELQFASLIDVRLTFTYTARFDPDLKATVLQELASRPGANDRTRPFPLRWVFADAFFAFYGTGVLDVSLDRIDFSATETLPVLTGLSLVASATPATGAGGLVLTVTAPGAAPVKVTTAADGSVDATALAAAVTGQSAFGGYRIALAAADNPGRVHNGALALDDIDNIALILSYSFTPRA</sequence>
<dbReference type="InterPro" id="IPR011990">
    <property type="entry name" value="TPR-like_helical_dom_sf"/>
</dbReference>
<keyword evidence="4" id="KW-1185">Reference proteome</keyword>
<dbReference type="SUPFAM" id="SSF48452">
    <property type="entry name" value="TPR-like"/>
    <property type="match status" value="1"/>
</dbReference>
<evidence type="ECO:0000256" key="1">
    <source>
        <dbReference type="SAM" id="Coils"/>
    </source>
</evidence>
<accession>A0ABP8PUQ8</accession>
<dbReference type="Proteomes" id="UP001500731">
    <property type="component" value="Unassembled WGS sequence"/>
</dbReference>
<feature type="domain" description="Tc toxin complex TcA C-terminal TcB-binding" evidence="2">
    <location>
        <begin position="652"/>
        <end position="928"/>
    </location>
</feature>
<comment type="caution">
    <text evidence="3">The sequence shown here is derived from an EMBL/GenBank/DDBJ whole genome shotgun (WGS) entry which is preliminary data.</text>
</comment>